<dbReference type="Proteomes" id="UP001219525">
    <property type="component" value="Unassembled WGS sequence"/>
</dbReference>
<feature type="transmembrane region" description="Helical" evidence="1">
    <location>
        <begin position="72"/>
        <end position="89"/>
    </location>
</feature>
<evidence type="ECO:0000256" key="1">
    <source>
        <dbReference type="SAM" id="Phobius"/>
    </source>
</evidence>
<dbReference type="AlphaFoldDB" id="A0AAD6YU69"/>
<keyword evidence="1" id="KW-0812">Transmembrane</keyword>
<name>A0AAD6YU69_9AGAR</name>
<feature type="transmembrane region" description="Helical" evidence="1">
    <location>
        <begin position="95"/>
        <end position="113"/>
    </location>
</feature>
<evidence type="ECO:0000313" key="2">
    <source>
        <dbReference type="EMBL" id="KAJ7229858.1"/>
    </source>
</evidence>
<accession>A0AAD6YU69</accession>
<gene>
    <name evidence="2" type="ORF">GGX14DRAFT_344619</name>
</gene>
<evidence type="ECO:0000313" key="3">
    <source>
        <dbReference type="Proteomes" id="UP001219525"/>
    </source>
</evidence>
<keyword evidence="3" id="KW-1185">Reference proteome</keyword>
<keyword evidence="1" id="KW-0472">Membrane</keyword>
<organism evidence="2 3">
    <name type="scientific">Mycena pura</name>
    <dbReference type="NCBI Taxonomy" id="153505"/>
    <lineage>
        <taxon>Eukaryota</taxon>
        <taxon>Fungi</taxon>
        <taxon>Dikarya</taxon>
        <taxon>Basidiomycota</taxon>
        <taxon>Agaricomycotina</taxon>
        <taxon>Agaricomycetes</taxon>
        <taxon>Agaricomycetidae</taxon>
        <taxon>Agaricales</taxon>
        <taxon>Marasmiineae</taxon>
        <taxon>Mycenaceae</taxon>
        <taxon>Mycena</taxon>
    </lineage>
</organism>
<protein>
    <submittedName>
        <fullName evidence="2">Uncharacterized protein</fullName>
    </submittedName>
</protein>
<keyword evidence="1" id="KW-1133">Transmembrane helix</keyword>
<comment type="caution">
    <text evidence="2">The sequence shown here is derived from an EMBL/GenBank/DDBJ whole genome shotgun (WGS) entry which is preliminary data.</text>
</comment>
<proteinExistence type="predicted"/>
<dbReference type="EMBL" id="JARJCW010000001">
    <property type="protein sequence ID" value="KAJ7229858.1"/>
    <property type="molecule type" value="Genomic_DNA"/>
</dbReference>
<sequence>MQSFNSLAIPWGALGKPLYATGARCGFAPYMPLRVGLLFPIPFCTRGTPGSASTTCSRRFSLVRRALRRGRGGAFIVPPAGLGCLSVGINSSTFMVFLLLLRLACLLFVARLLRWVPRHLVRQVQVRWLLNLFRPNAALAGGSSVPRLVAYP</sequence>
<reference evidence="2" key="1">
    <citation type="submission" date="2023-03" db="EMBL/GenBank/DDBJ databases">
        <title>Massive genome expansion in bonnet fungi (Mycena s.s.) driven by repeated elements and novel gene families across ecological guilds.</title>
        <authorList>
            <consortium name="Lawrence Berkeley National Laboratory"/>
            <person name="Harder C.B."/>
            <person name="Miyauchi S."/>
            <person name="Viragh M."/>
            <person name="Kuo A."/>
            <person name="Thoen E."/>
            <person name="Andreopoulos B."/>
            <person name="Lu D."/>
            <person name="Skrede I."/>
            <person name="Drula E."/>
            <person name="Henrissat B."/>
            <person name="Morin E."/>
            <person name="Kohler A."/>
            <person name="Barry K."/>
            <person name="LaButti K."/>
            <person name="Morin E."/>
            <person name="Salamov A."/>
            <person name="Lipzen A."/>
            <person name="Mereny Z."/>
            <person name="Hegedus B."/>
            <person name="Baldrian P."/>
            <person name="Stursova M."/>
            <person name="Weitz H."/>
            <person name="Taylor A."/>
            <person name="Grigoriev I.V."/>
            <person name="Nagy L.G."/>
            <person name="Martin F."/>
            <person name="Kauserud H."/>
        </authorList>
    </citation>
    <scope>NUCLEOTIDE SEQUENCE</scope>
    <source>
        <strain evidence="2">9144</strain>
    </source>
</reference>